<evidence type="ECO:0000313" key="1">
    <source>
        <dbReference type="EMBL" id="KAL0057952.1"/>
    </source>
</evidence>
<proteinExistence type="predicted"/>
<dbReference type="Proteomes" id="UP001437256">
    <property type="component" value="Unassembled WGS sequence"/>
</dbReference>
<evidence type="ECO:0000313" key="2">
    <source>
        <dbReference type="Proteomes" id="UP001437256"/>
    </source>
</evidence>
<dbReference type="EMBL" id="JBBXMP010000400">
    <property type="protein sequence ID" value="KAL0057952.1"/>
    <property type="molecule type" value="Genomic_DNA"/>
</dbReference>
<organism evidence="1 2">
    <name type="scientific">Marasmius tenuissimus</name>
    <dbReference type="NCBI Taxonomy" id="585030"/>
    <lineage>
        <taxon>Eukaryota</taxon>
        <taxon>Fungi</taxon>
        <taxon>Dikarya</taxon>
        <taxon>Basidiomycota</taxon>
        <taxon>Agaricomycotina</taxon>
        <taxon>Agaricomycetes</taxon>
        <taxon>Agaricomycetidae</taxon>
        <taxon>Agaricales</taxon>
        <taxon>Marasmiineae</taxon>
        <taxon>Marasmiaceae</taxon>
        <taxon>Marasmius</taxon>
    </lineage>
</organism>
<keyword evidence="2" id="KW-1185">Reference proteome</keyword>
<accession>A0ABR2Z9N6</accession>
<gene>
    <name evidence="1" type="ORF">AAF712_015392</name>
</gene>
<reference evidence="1 2" key="1">
    <citation type="submission" date="2024-05" db="EMBL/GenBank/DDBJ databases">
        <title>A draft genome resource for the thread blight pathogen Marasmius tenuissimus strain MS-2.</title>
        <authorList>
            <person name="Yulfo-Soto G.E."/>
            <person name="Baruah I.K."/>
            <person name="Amoako-Attah I."/>
            <person name="Bukari Y."/>
            <person name="Meinhardt L.W."/>
            <person name="Bailey B.A."/>
            <person name="Cohen S.P."/>
        </authorList>
    </citation>
    <scope>NUCLEOTIDE SEQUENCE [LARGE SCALE GENOMIC DNA]</scope>
    <source>
        <strain evidence="1 2">MS-2</strain>
    </source>
</reference>
<name>A0ABR2Z9N6_9AGAR</name>
<sequence length="410" mass="46331">MSPVSREDVLFGPHVARHASSRVALVHLRSLGKPPSSMNSSILFDRSPVLLSVIITLGVCLYGSKGPREVSFAMSQVRTHWDSSLSPWLQFLIRELVLWEDGPSTPEGVEILEQSLAAIPIFLLEVISKDDNILKPLQSLVIRAWIKTIHDDHSSWGLWSHLSGYLTESTKRDIVGFLGEPYCEDDRTTRLGLLFVDHLNRTAQQVAKMELESLDDLRCFIVCHTHDRTWFDGSLSPMYRPEVAGAAISGLVRILSGIRKRRFVSDSDLETKEVMHQLLRAVLGHMVYHHVTDPLSIEEALQAGIIKALLELPSTRAWDSRLEEVSRKIIDQVSIFLLYPTVLRRFWKSNWKIIGSGPIEGDTKQVPTGLWNCWKSLEAKAVDIRTFRQTLKSRVSPLCSYSNVGGSFWL</sequence>
<protein>
    <submittedName>
        <fullName evidence="1">Uncharacterized protein</fullName>
    </submittedName>
</protein>
<comment type="caution">
    <text evidence="1">The sequence shown here is derived from an EMBL/GenBank/DDBJ whole genome shotgun (WGS) entry which is preliminary data.</text>
</comment>